<accession>A0AAN9AVH5</accession>
<comment type="caution">
    <text evidence="7">The sequence shown here is derived from an EMBL/GenBank/DDBJ whole genome shotgun (WGS) entry which is preliminary data.</text>
</comment>
<evidence type="ECO:0000256" key="1">
    <source>
        <dbReference type="ARBA" id="ARBA00007074"/>
    </source>
</evidence>
<evidence type="ECO:0000256" key="5">
    <source>
        <dbReference type="SAM" id="MobiDB-lite"/>
    </source>
</evidence>
<gene>
    <name evidence="7" type="ORF">V1264_007458</name>
</gene>
<dbReference type="GO" id="GO:0008234">
    <property type="term" value="F:cysteine-type peptidase activity"/>
    <property type="evidence" value="ECO:0007669"/>
    <property type="project" value="UniProtKB-KW"/>
</dbReference>
<proteinExistence type="inferred from homology"/>
<feature type="domain" description="NlpC/P60" evidence="6">
    <location>
        <begin position="111"/>
        <end position="260"/>
    </location>
</feature>
<feature type="compositionally biased region" description="Low complexity" evidence="5">
    <location>
        <begin position="329"/>
        <end position="343"/>
    </location>
</feature>
<dbReference type="SUPFAM" id="SSF54001">
    <property type="entry name" value="Cysteine proteinases"/>
    <property type="match status" value="1"/>
</dbReference>
<evidence type="ECO:0000256" key="2">
    <source>
        <dbReference type="ARBA" id="ARBA00022670"/>
    </source>
</evidence>
<dbReference type="InterPro" id="IPR000064">
    <property type="entry name" value="NLP_P60_dom"/>
</dbReference>
<feature type="region of interest" description="Disordered" evidence="5">
    <location>
        <begin position="461"/>
        <end position="481"/>
    </location>
</feature>
<protein>
    <recommendedName>
        <fullName evidence="6">NlpC/P60 domain-containing protein</fullName>
    </recommendedName>
</protein>
<evidence type="ECO:0000256" key="4">
    <source>
        <dbReference type="ARBA" id="ARBA00022807"/>
    </source>
</evidence>
<dbReference type="Gene3D" id="3.90.1720.10">
    <property type="entry name" value="endopeptidase domain like (from Nostoc punctiforme)"/>
    <property type="match status" value="1"/>
</dbReference>
<dbReference type="InterPro" id="IPR038765">
    <property type="entry name" value="Papain-like_cys_pep_sf"/>
</dbReference>
<reference evidence="7 8" key="1">
    <citation type="submission" date="2024-02" db="EMBL/GenBank/DDBJ databases">
        <title>Chromosome-scale genome assembly of the rough periwinkle Littorina saxatilis.</title>
        <authorList>
            <person name="De Jode A."/>
            <person name="Faria R."/>
            <person name="Formenti G."/>
            <person name="Sims Y."/>
            <person name="Smith T.P."/>
            <person name="Tracey A."/>
            <person name="Wood J.M.D."/>
            <person name="Zagrodzka Z.B."/>
            <person name="Johannesson K."/>
            <person name="Butlin R.K."/>
            <person name="Leder E.H."/>
        </authorList>
    </citation>
    <scope>NUCLEOTIDE SEQUENCE [LARGE SCALE GENOMIC DNA]</scope>
    <source>
        <strain evidence="7">Snail1</strain>
        <tissue evidence="7">Muscle</tissue>
    </source>
</reference>
<dbReference type="AlphaFoldDB" id="A0AAN9AVH5"/>
<feature type="compositionally biased region" description="Basic and acidic residues" evidence="5">
    <location>
        <begin position="316"/>
        <end position="328"/>
    </location>
</feature>
<dbReference type="PANTHER" id="PTHR47664:SF1">
    <property type="entry name" value="CHROMOSOME UNDETERMINED SCAFFOLD_14, WHOLE GENOME SHOTGUN SEQUENCE"/>
    <property type="match status" value="1"/>
</dbReference>
<dbReference type="EMBL" id="JBAMIC010000019">
    <property type="protein sequence ID" value="KAK7093764.1"/>
    <property type="molecule type" value="Genomic_DNA"/>
</dbReference>
<dbReference type="PROSITE" id="PS51935">
    <property type="entry name" value="NLPC_P60"/>
    <property type="match status" value="1"/>
</dbReference>
<evidence type="ECO:0000313" key="7">
    <source>
        <dbReference type="EMBL" id="KAK7093764.1"/>
    </source>
</evidence>
<feature type="compositionally biased region" description="Polar residues" evidence="5">
    <location>
        <begin position="464"/>
        <end position="474"/>
    </location>
</feature>
<keyword evidence="2" id="KW-0645">Protease</keyword>
<evidence type="ECO:0000259" key="6">
    <source>
        <dbReference type="PROSITE" id="PS51935"/>
    </source>
</evidence>
<keyword evidence="3" id="KW-0378">Hydrolase</keyword>
<keyword evidence="8" id="KW-1185">Reference proteome</keyword>
<feature type="compositionally biased region" description="Basic residues" evidence="5">
    <location>
        <begin position="347"/>
        <end position="356"/>
    </location>
</feature>
<feature type="region of interest" description="Disordered" evidence="5">
    <location>
        <begin position="298"/>
        <end position="362"/>
    </location>
</feature>
<sequence>MLLERCQAGAAVCVSKMAAKADIEEADIHAAEDDNKLDTTSDLVKDTQSQGPSKVAEAFEVDFGESMPENSAKNLQEAFKNFKKLRQDDIRQTKRMLRQQKQARKSPQRMQWLRDKFMEQCKKYFGVPYAKKYWSKDTVEYHSPVFLDCCGLVRQVMRDLQRDFGFRIGPWNQAYMYDTLPLAVTEEQMKPGDLVFMTGTYVNPKSKKQRHNMMHVEVWLGDGPKTIGARWNKGKVQVFDSYRFDPKSFQDEQYYFRSIDTWLMGICKSYCAKHKWGTSTYNPSKKSVFYPQQNLSLQDQKAGDDSDDNGDNKQGQGEEKGDQNDDRSSTASQQQQQAPQQSQEAMKKKKRPKKVGKVVSKNTFLPQGTKSALMELEDRIDNMVARKADVFGIARQQCPGKTPRGMKGRVMPNRPATSMDHVVPAHLTQAANYATQLRCPVVGDCNSQPMQYVPHVMPTRYGSPLTSRRPTPSTELPDPRRLKWLDSSQTPGAVVIERGGLPQRAAGVDKTTLPVRPAWTSDGRASLSTGLLTVVSASGEIRKNKSCTDLEVMTTKPKPNRRGPSDQYMNPAACIKTASGVKPWRHSAPENLLSVNSLSFSAQFVQQVGCFFLFCNVYAATTGVMDKTSAS</sequence>
<keyword evidence="4" id="KW-0788">Thiol protease</keyword>
<organism evidence="7 8">
    <name type="scientific">Littorina saxatilis</name>
    <dbReference type="NCBI Taxonomy" id="31220"/>
    <lineage>
        <taxon>Eukaryota</taxon>
        <taxon>Metazoa</taxon>
        <taxon>Spiralia</taxon>
        <taxon>Lophotrochozoa</taxon>
        <taxon>Mollusca</taxon>
        <taxon>Gastropoda</taxon>
        <taxon>Caenogastropoda</taxon>
        <taxon>Littorinimorpha</taxon>
        <taxon>Littorinoidea</taxon>
        <taxon>Littorinidae</taxon>
        <taxon>Littorina</taxon>
    </lineage>
</organism>
<dbReference type="GO" id="GO:0006508">
    <property type="term" value="P:proteolysis"/>
    <property type="evidence" value="ECO:0007669"/>
    <property type="project" value="UniProtKB-KW"/>
</dbReference>
<name>A0AAN9AVH5_9CAEN</name>
<evidence type="ECO:0000256" key="3">
    <source>
        <dbReference type="ARBA" id="ARBA00022801"/>
    </source>
</evidence>
<evidence type="ECO:0000313" key="8">
    <source>
        <dbReference type="Proteomes" id="UP001374579"/>
    </source>
</evidence>
<dbReference type="Proteomes" id="UP001374579">
    <property type="component" value="Unassembled WGS sequence"/>
</dbReference>
<dbReference type="PANTHER" id="PTHR47664">
    <property type="entry name" value="NLPC_P60 DOMAIN-CONTAINING PROTEIN"/>
    <property type="match status" value="1"/>
</dbReference>
<comment type="similarity">
    <text evidence="1">Belongs to the peptidase C40 family.</text>
</comment>